<evidence type="ECO:0000313" key="1">
    <source>
        <dbReference type="EMBL" id="KAL1232487.1"/>
    </source>
</evidence>
<comment type="caution">
    <text evidence="1">The sequence shown here is derived from an EMBL/GenBank/DDBJ whole genome shotgun (WGS) entry which is preliminary data.</text>
</comment>
<dbReference type="EMBL" id="JBEUSY010000451">
    <property type="protein sequence ID" value="KAL1232487.1"/>
    <property type="molecule type" value="Genomic_DNA"/>
</dbReference>
<proteinExistence type="predicted"/>
<evidence type="ECO:0000313" key="2">
    <source>
        <dbReference type="Proteomes" id="UP001558632"/>
    </source>
</evidence>
<reference evidence="1 2" key="1">
    <citation type="submission" date="2024-07" db="EMBL/GenBank/DDBJ databases">
        <title>Enhanced genomic and transcriptomic resources for Trichinella pseudospiralis and T. spiralis underpin the discovery of pronounced molecular differences between stages and species.</title>
        <authorList>
            <person name="Pasi K.K."/>
            <person name="La Rosa G."/>
            <person name="Gomez-Morales M.A."/>
            <person name="Tosini F."/>
            <person name="Sumanam S."/>
            <person name="Young N.D."/>
            <person name="Chang B.C."/>
            <person name="Robin G.B."/>
        </authorList>
    </citation>
    <scope>NUCLEOTIDE SEQUENCE [LARGE SCALE GENOMIC DNA]</scope>
    <source>
        <strain evidence="1">ISS534</strain>
    </source>
</reference>
<name>A0ABR3K8W6_TRISP</name>
<protein>
    <submittedName>
        <fullName evidence="1">Subtilisin-like proteinase</fullName>
    </submittedName>
</protein>
<dbReference type="Proteomes" id="UP001558632">
    <property type="component" value="Unassembled WGS sequence"/>
</dbReference>
<organism evidence="1 2">
    <name type="scientific">Trichinella spiralis</name>
    <name type="common">Trichina worm</name>
    <dbReference type="NCBI Taxonomy" id="6334"/>
    <lineage>
        <taxon>Eukaryota</taxon>
        <taxon>Metazoa</taxon>
        <taxon>Ecdysozoa</taxon>
        <taxon>Nematoda</taxon>
        <taxon>Enoplea</taxon>
        <taxon>Dorylaimia</taxon>
        <taxon>Trichinellida</taxon>
        <taxon>Trichinellidae</taxon>
        <taxon>Trichinella</taxon>
    </lineage>
</organism>
<gene>
    <name evidence="1" type="ORF">TSPI_01895</name>
</gene>
<keyword evidence="2" id="KW-1185">Reference proteome</keyword>
<accession>A0ABR3K8W6</accession>
<sequence>MGFIKEPKEWTVLGWCAWTIKRQPTASLYGSNGVFTPLQSDILNRCSISSMHQWALPRSFILKRSHNAIFNSFFDDSLFERMNFLKRQLGFRNAVTTSI</sequence>